<dbReference type="InterPro" id="IPR036236">
    <property type="entry name" value="Znf_C2H2_sf"/>
</dbReference>
<feature type="domain" description="C2H2-type" evidence="1">
    <location>
        <begin position="63"/>
        <end position="84"/>
    </location>
</feature>
<dbReference type="OrthoDB" id="5861583at2759"/>
<name>A0A9P1ITZ1_9PELO</name>
<dbReference type="InterPro" id="IPR013087">
    <property type="entry name" value="Znf_C2H2_type"/>
</dbReference>
<dbReference type="SUPFAM" id="SSF57667">
    <property type="entry name" value="beta-beta-alpha zinc fingers"/>
    <property type="match status" value="1"/>
</dbReference>
<sequence length="188" mass="22470">MKEKQNIYDRNPVLMFNPDQNDALIPENEAKPCCEECSLVFRTWAGFEYHIMKVHVNHCPYRCLYCGMMFHIESEGRYHIKHQHDFGNNEQVELGKNANLEKEDEMLYYYKKMILLKNGNEDEDEKDQLKEQIPSAILNYPSANVLKYDRVKFELPRVLKRNPSSSSENFPKVDRYDSYDFYKTFRDS</sequence>
<dbReference type="AlphaFoldDB" id="A0A9P1ITZ1"/>
<evidence type="ECO:0000259" key="1">
    <source>
        <dbReference type="PROSITE" id="PS00028"/>
    </source>
</evidence>
<protein>
    <recommendedName>
        <fullName evidence="1">C2H2-type domain-containing protein</fullName>
    </recommendedName>
</protein>
<dbReference type="Proteomes" id="UP001152747">
    <property type="component" value="Unassembled WGS sequence"/>
</dbReference>
<dbReference type="SMART" id="SM00355">
    <property type="entry name" value="ZnF_C2H2"/>
    <property type="match status" value="2"/>
</dbReference>
<gene>
    <name evidence="2" type="ORF">CAMP_LOCUS13661</name>
</gene>
<organism evidence="2 3">
    <name type="scientific">Caenorhabditis angaria</name>
    <dbReference type="NCBI Taxonomy" id="860376"/>
    <lineage>
        <taxon>Eukaryota</taxon>
        <taxon>Metazoa</taxon>
        <taxon>Ecdysozoa</taxon>
        <taxon>Nematoda</taxon>
        <taxon>Chromadorea</taxon>
        <taxon>Rhabditida</taxon>
        <taxon>Rhabditina</taxon>
        <taxon>Rhabditomorpha</taxon>
        <taxon>Rhabditoidea</taxon>
        <taxon>Rhabditidae</taxon>
        <taxon>Peloderinae</taxon>
        <taxon>Caenorhabditis</taxon>
    </lineage>
</organism>
<dbReference type="PROSITE" id="PS00028">
    <property type="entry name" value="ZINC_FINGER_C2H2_1"/>
    <property type="match status" value="1"/>
</dbReference>
<comment type="caution">
    <text evidence="2">The sequence shown here is derived from an EMBL/GenBank/DDBJ whole genome shotgun (WGS) entry which is preliminary data.</text>
</comment>
<dbReference type="EMBL" id="CANHGI010000005">
    <property type="protein sequence ID" value="CAI5451024.1"/>
    <property type="molecule type" value="Genomic_DNA"/>
</dbReference>
<keyword evidence="3" id="KW-1185">Reference proteome</keyword>
<reference evidence="2" key="1">
    <citation type="submission" date="2022-11" db="EMBL/GenBank/DDBJ databases">
        <authorList>
            <person name="Kikuchi T."/>
        </authorList>
    </citation>
    <scope>NUCLEOTIDE SEQUENCE</scope>
    <source>
        <strain evidence="2">PS1010</strain>
    </source>
</reference>
<proteinExistence type="predicted"/>
<accession>A0A9P1ITZ1</accession>
<dbReference type="Gene3D" id="3.30.160.60">
    <property type="entry name" value="Classic Zinc Finger"/>
    <property type="match status" value="1"/>
</dbReference>
<evidence type="ECO:0000313" key="2">
    <source>
        <dbReference type="EMBL" id="CAI5451024.1"/>
    </source>
</evidence>
<evidence type="ECO:0000313" key="3">
    <source>
        <dbReference type="Proteomes" id="UP001152747"/>
    </source>
</evidence>